<organism evidence="2 3">
    <name type="scientific">Globodera pallida</name>
    <name type="common">Potato cyst nematode worm</name>
    <name type="synonym">Heterodera pallida</name>
    <dbReference type="NCBI Taxonomy" id="36090"/>
    <lineage>
        <taxon>Eukaryota</taxon>
        <taxon>Metazoa</taxon>
        <taxon>Ecdysozoa</taxon>
        <taxon>Nematoda</taxon>
        <taxon>Chromadorea</taxon>
        <taxon>Rhabditida</taxon>
        <taxon>Tylenchina</taxon>
        <taxon>Tylenchomorpha</taxon>
        <taxon>Tylenchoidea</taxon>
        <taxon>Heteroderidae</taxon>
        <taxon>Heteroderinae</taxon>
        <taxon>Globodera</taxon>
    </lineage>
</organism>
<protein>
    <submittedName>
        <fullName evidence="3">ANK_REP_REGION domain-containing protein</fullName>
    </submittedName>
</protein>
<dbReference type="Gene3D" id="1.25.40.20">
    <property type="entry name" value="Ankyrin repeat-containing domain"/>
    <property type="match status" value="1"/>
</dbReference>
<proteinExistence type="predicted"/>
<dbReference type="PROSITE" id="PS50088">
    <property type="entry name" value="ANK_REPEAT"/>
    <property type="match status" value="1"/>
</dbReference>
<sequence>LQPIDQPTASHKGADQQQLVVASGTSVEAANRSVVLSETEEPIEMLELDTQHDQKKKSDACADEGEEVKLFFKLAELGGAAKMRAMLKGPNANVLLSAKVNGVTALSVAAQEGNAKVVELLKEKGAMDEKGPAVKFVLATCDHGGYQCRLCPGNGHCCRCCTVPKAVHCCAEEQGRVDE</sequence>
<dbReference type="Proteomes" id="UP000050741">
    <property type="component" value="Unassembled WGS sequence"/>
</dbReference>
<evidence type="ECO:0000313" key="2">
    <source>
        <dbReference type="Proteomes" id="UP000050741"/>
    </source>
</evidence>
<keyword evidence="2" id="KW-1185">Reference proteome</keyword>
<reference evidence="3" key="2">
    <citation type="submission" date="2016-06" db="UniProtKB">
        <authorList>
            <consortium name="WormBaseParasite"/>
        </authorList>
    </citation>
    <scope>IDENTIFICATION</scope>
</reference>
<dbReference type="PROSITE" id="PS50297">
    <property type="entry name" value="ANK_REP_REGION"/>
    <property type="match status" value="1"/>
</dbReference>
<evidence type="ECO:0000256" key="1">
    <source>
        <dbReference type="PROSITE-ProRule" id="PRU00023"/>
    </source>
</evidence>
<dbReference type="InterPro" id="IPR036770">
    <property type="entry name" value="Ankyrin_rpt-contain_sf"/>
</dbReference>
<feature type="repeat" description="ANK" evidence="1">
    <location>
        <begin position="101"/>
        <end position="126"/>
    </location>
</feature>
<reference evidence="2" key="1">
    <citation type="submission" date="2014-05" db="EMBL/GenBank/DDBJ databases">
        <title>The genome and life-stage specific transcriptomes of Globodera pallida elucidate key aspects of plant parasitism by a cyst nematode.</title>
        <authorList>
            <person name="Cotton J.A."/>
            <person name="Lilley C.J."/>
            <person name="Jones L.M."/>
            <person name="Kikuchi T."/>
            <person name="Reid A.J."/>
            <person name="Thorpe P."/>
            <person name="Tsai I.J."/>
            <person name="Beasley H."/>
            <person name="Blok V."/>
            <person name="Cock P.J.A."/>
            <person name="Van den Akker S.E."/>
            <person name="Holroyd N."/>
            <person name="Hunt M."/>
            <person name="Mantelin S."/>
            <person name="Naghra H."/>
            <person name="Pain A."/>
            <person name="Palomares-Rius J.E."/>
            <person name="Zarowiecki M."/>
            <person name="Berriman M."/>
            <person name="Jones J.T."/>
            <person name="Urwin P.E."/>
        </authorList>
    </citation>
    <scope>NUCLEOTIDE SEQUENCE [LARGE SCALE GENOMIC DNA]</scope>
    <source>
        <strain evidence="2">Lindley</strain>
    </source>
</reference>
<dbReference type="AlphaFoldDB" id="A0A183CQ51"/>
<dbReference type="InterPro" id="IPR002110">
    <property type="entry name" value="Ankyrin_rpt"/>
</dbReference>
<name>A0A183CQ51_GLOPA</name>
<evidence type="ECO:0000313" key="3">
    <source>
        <dbReference type="WBParaSite" id="GPLIN_001500900"/>
    </source>
</evidence>
<keyword evidence="1" id="KW-0040">ANK repeat</keyword>
<dbReference type="WBParaSite" id="GPLIN_001500900">
    <property type="protein sequence ID" value="GPLIN_001500900"/>
    <property type="gene ID" value="GPLIN_001500900"/>
</dbReference>
<accession>A0A183CQ51</accession>